<dbReference type="InterPro" id="IPR013144">
    <property type="entry name" value="CRA_dom"/>
</dbReference>
<dbReference type="EMBL" id="LFIV01000011">
    <property type="protein sequence ID" value="KZL76938.1"/>
    <property type="molecule type" value="Genomic_DNA"/>
</dbReference>
<sequence length="739" mass="80357">LSFDTYPEKLGLRLLGVLGSSCCVRDVTGAPSSPSLHEPRPLTMTNPFHGSAHYTDPNTPTGSSGLLPRRFSYASVVSGAPPNYNPPYLSHPGRTSVISQILNNSDDITFEPASGYYDPSRSDDMDADRNGAGVNGASVRPSHGGQLPSFSRAFDMFMANPSGETTGSTSASGSGFFVPSYLAGSAHVQRLEEAHWAKIRAQKESQATQTQTGGNLSTSASSVSLHSKPGAHRGVNYDVIEKPPAFEEDEAFAPLPTRWNSLDKYGALDILSDGLEVRYIGPRGQTERDHEAFCIRADNPMPPQCGIYYFEVQVLSGKRDDMTIGIGFSGKGVGLARPPGWETDSWGYHSDDGHCYAGQSGGKTYGPPFTASDVIGCGVNFRTGSAFFTKNGHPLGTAFREVGKAGSLYPTVGLKKSGEHVRVNFGQTPFVFDIDGMMTKEKERIQSEISQTNTASLAPAMNETELVQALVLQFLQHDGYVDTARAFAEEINAEKKALSLDPNAPIEGINVKDDEHANKRQRIRRAVLEGDIDRALKHTNAFYPQVLKDNEQVYFRLRCRKFIEMVRTAAEMRVASEAKKSNGYTGDAGAQAMDLDANGTENGAWDQMDTEDSAEAPLDINELEIATLQYGQELHAEFKNDPRREVTKHLADIYALLAYANPLKEKDVAHLLDRKGRLAVAEELNSAILLSLGKSSRAALEKIYAQTSVLLDDLRENGGPGAFVSLQDVIEDIPKSQPF</sequence>
<reference evidence="5 6" key="1">
    <citation type="submission" date="2015-06" db="EMBL/GenBank/DDBJ databases">
        <title>Survival trade-offs in plant roots during colonization by closely related pathogenic and mutualistic fungi.</title>
        <authorList>
            <person name="Hacquard S."/>
            <person name="Kracher B."/>
            <person name="Hiruma K."/>
            <person name="Weinman A."/>
            <person name="Muench P."/>
            <person name="Garrido Oter R."/>
            <person name="Ver Loren van Themaat E."/>
            <person name="Dallerey J.-F."/>
            <person name="Damm U."/>
            <person name="Henrissat B."/>
            <person name="Lespinet O."/>
            <person name="Thon M."/>
            <person name="Kemen E."/>
            <person name="McHardy A.C."/>
            <person name="Schulze-Lefert P."/>
            <person name="O'Connell R.J."/>
        </authorList>
    </citation>
    <scope>NUCLEOTIDE SEQUENCE [LARGE SCALE GENOMIC DNA]</scope>
    <source>
        <strain evidence="5 6">0861</strain>
    </source>
</reference>
<name>A0A166XTX9_9PEZI</name>
<evidence type="ECO:0000313" key="6">
    <source>
        <dbReference type="Proteomes" id="UP000076552"/>
    </source>
</evidence>
<dbReference type="InterPro" id="IPR013320">
    <property type="entry name" value="ConA-like_dom_sf"/>
</dbReference>
<feature type="region of interest" description="Disordered" evidence="2">
    <location>
        <begin position="30"/>
        <end position="62"/>
    </location>
</feature>
<dbReference type="SMART" id="SM00757">
    <property type="entry name" value="CRA"/>
    <property type="match status" value="1"/>
</dbReference>
<dbReference type="InterPro" id="IPR001870">
    <property type="entry name" value="B30.2/SPRY"/>
</dbReference>
<feature type="region of interest" description="Disordered" evidence="2">
    <location>
        <begin position="202"/>
        <end position="227"/>
    </location>
</feature>
<dbReference type="SMART" id="SM00668">
    <property type="entry name" value="CTLH"/>
    <property type="match status" value="1"/>
</dbReference>
<dbReference type="PROSITE" id="PS50188">
    <property type="entry name" value="B302_SPRY"/>
    <property type="match status" value="1"/>
</dbReference>
<dbReference type="STRING" id="708197.A0A166XTX9"/>
<dbReference type="Pfam" id="PF10607">
    <property type="entry name" value="CTLH"/>
    <property type="match status" value="1"/>
</dbReference>
<feature type="compositionally biased region" description="Low complexity" evidence="2">
    <location>
        <begin position="217"/>
        <end position="227"/>
    </location>
</feature>
<dbReference type="AlphaFoldDB" id="A0A166XTX9"/>
<dbReference type="InterPro" id="IPR035782">
    <property type="entry name" value="SPRY_RanBP9/10"/>
</dbReference>
<comment type="caution">
    <text evidence="5">The sequence shown here is derived from an EMBL/GenBank/DDBJ whole genome shotgun (WGS) entry which is preliminary data.</text>
</comment>
<evidence type="ECO:0000259" key="4">
    <source>
        <dbReference type="PROSITE" id="PS50897"/>
    </source>
</evidence>
<feature type="non-terminal residue" evidence="5">
    <location>
        <position position="1"/>
    </location>
</feature>
<feature type="domain" description="B30.2/SPRY" evidence="3">
    <location>
        <begin position="237"/>
        <end position="430"/>
    </location>
</feature>
<dbReference type="PROSITE" id="PS50897">
    <property type="entry name" value="CTLH"/>
    <property type="match status" value="1"/>
</dbReference>
<dbReference type="Pfam" id="PF00622">
    <property type="entry name" value="SPRY"/>
    <property type="match status" value="1"/>
</dbReference>
<feature type="domain" description="CTLH" evidence="4">
    <location>
        <begin position="516"/>
        <end position="573"/>
    </location>
</feature>
<protein>
    <submittedName>
        <fullName evidence="5">SPRY domain-containing protein</fullName>
    </submittedName>
</protein>
<proteinExistence type="predicted"/>
<evidence type="ECO:0000259" key="3">
    <source>
        <dbReference type="PROSITE" id="PS50188"/>
    </source>
</evidence>
<dbReference type="InterPro" id="IPR003877">
    <property type="entry name" value="SPRY_dom"/>
</dbReference>
<dbReference type="PANTHER" id="PTHR12864">
    <property type="entry name" value="RAN BINDING PROTEIN 9-RELATED"/>
    <property type="match status" value="1"/>
</dbReference>
<dbReference type="SMART" id="SM00449">
    <property type="entry name" value="SPRY"/>
    <property type="match status" value="1"/>
</dbReference>
<dbReference type="Proteomes" id="UP000076552">
    <property type="component" value="Unassembled WGS sequence"/>
</dbReference>
<gene>
    <name evidence="5" type="ORF">CT0861_05594</name>
</gene>
<accession>A0A166XTX9</accession>
<keyword evidence="6" id="KW-1185">Reference proteome</keyword>
<feature type="compositionally biased region" description="Polar residues" evidence="2">
    <location>
        <begin position="204"/>
        <end position="216"/>
    </location>
</feature>
<dbReference type="CDD" id="cd12909">
    <property type="entry name" value="SPRY_RanBP9_10"/>
    <property type="match status" value="1"/>
</dbReference>
<evidence type="ECO:0000313" key="5">
    <source>
        <dbReference type="EMBL" id="KZL76938.1"/>
    </source>
</evidence>
<organism evidence="5 6">
    <name type="scientific">Colletotrichum tofieldiae</name>
    <dbReference type="NCBI Taxonomy" id="708197"/>
    <lineage>
        <taxon>Eukaryota</taxon>
        <taxon>Fungi</taxon>
        <taxon>Dikarya</taxon>
        <taxon>Ascomycota</taxon>
        <taxon>Pezizomycotina</taxon>
        <taxon>Sordariomycetes</taxon>
        <taxon>Hypocreomycetidae</taxon>
        <taxon>Glomerellales</taxon>
        <taxon>Glomerellaceae</taxon>
        <taxon>Colletotrichum</taxon>
        <taxon>Colletotrichum spaethianum species complex</taxon>
    </lineage>
</organism>
<evidence type="ECO:0000256" key="1">
    <source>
        <dbReference type="ARBA" id="ARBA00002343"/>
    </source>
</evidence>
<dbReference type="Pfam" id="PF08513">
    <property type="entry name" value="LisH"/>
    <property type="match status" value="1"/>
</dbReference>
<evidence type="ECO:0000256" key="2">
    <source>
        <dbReference type="SAM" id="MobiDB-lite"/>
    </source>
</evidence>
<dbReference type="InterPro" id="IPR006594">
    <property type="entry name" value="LisH"/>
</dbReference>
<dbReference type="PROSITE" id="PS50896">
    <property type="entry name" value="LISH"/>
    <property type="match status" value="1"/>
</dbReference>
<comment type="function">
    <text evidence="1">Involved in the proteasome-dependent degradation of fructose-1,6-bisphosphatase.</text>
</comment>
<dbReference type="InterPro" id="IPR006595">
    <property type="entry name" value="CTLH_C"/>
</dbReference>
<dbReference type="SUPFAM" id="SSF49899">
    <property type="entry name" value="Concanavalin A-like lectins/glucanases"/>
    <property type="match status" value="1"/>
</dbReference>
<dbReference type="Gene3D" id="2.60.120.920">
    <property type="match status" value="1"/>
</dbReference>
<dbReference type="InterPro" id="IPR050618">
    <property type="entry name" value="Ubq-SigPath_Reg"/>
</dbReference>
<dbReference type="InterPro" id="IPR043136">
    <property type="entry name" value="B30.2/SPRY_sf"/>
</dbReference>
<dbReference type="SMART" id="SM00667">
    <property type="entry name" value="LisH"/>
    <property type="match status" value="1"/>
</dbReference>
<dbReference type="InterPro" id="IPR024964">
    <property type="entry name" value="CTLH/CRA"/>
</dbReference>